<evidence type="ECO:0000256" key="7">
    <source>
        <dbReference type="ARBA" id="ARBA00023242"/>
    </source>
</evidence>
<keyword evidence="12" id="KW-1185">Reference proteome</keyword>
<proteinExistence type="predicted"/>
<feature type="compositionally biased region" description="Polar residues" evidence="8">
    <location>
        <begin position="15"/>
        <end position="32"/>
    </location>
</feature>
<dbReference type="Proteomes" id="UP000242146">
    <property type="component" value="Unassembled WGS sequence"/>
</dbReference>
<evidence type="ECO:0000256" key="3">
    <source>
        <dbReference type="ARBA" id="ARBA00022833"/>
    </source>
</evidence>
<dbReference type="InterPro" id="IPR051615">
    <property type="entry name" value="Transcr_Regulatory_Elem"/>
</dbReference>
<evidence type="ECO:0000256" key="1">
    <source>
        <dbReference type="ARBA" id="ARBA00004123"/>
    </source>
</evidence>
<dbReference type="PANTHER" id="PTHR31313:SF81">
    <property type="entry name" value="TY1 ENHANCER ACTIVATOR"/>
    <property type="match status" value="1"/>
</dbReference>
<dbReference type="Pfam" id="PF04082">
    <property type="entry name" value="Fungal_trans"/>
    <property type="match status" value="1"/>
</dbReference>
<dbReference type="PROSITE" id="PS50048">
    <property type="entry name" value="ZN2_CY6_FUNGAL_2"/>
    <property type="match status" value="1"/>
</dbReference>
<keyword evidence="5" id="KW-0238">DNA-binding</keyword>
<name>A0A1X2GAE8_9FUNG</name>
<dbReference type="EMBL" id="MCGT01000027">
    <property type="protein sequence ID" value="ORX49148.1"/>
    <property type="molecule type" value="Genomic_DNA"/>
</dbReference>
<evidence type="ECO:0000256" key="4">
    <source>
        <dbReference type="ARBA" id="ARBA00023015"/>
    </source>
</evidence>
<dbReference type="GO" id="GO:0000981">
    <property type="term" value="F:DNA-binding transcription factor activity, RNA polymerase II-specific"/>
    <property type="evidence" value="ECO:0007669"/>
    <property type="project" value="InterPro"/>
</dbReference>
<evidence type="ECO:0000259" key="10">
    <source>
        <dbReference type="PROSITE" id="PS50048"/>
    </source>
</evidence>
<evidence type="ECO:0000256" key="5">
    <source>
        <dbReference type="ARBA" id="ARBA00023125"/>
    </source>
</evidence>
<gene>
    <name evidence="11" type="ORF">DM01DRAFT_1385283</name>
</gene>
<feature type="region of interest" description="Disordered" evidence="8">
    <location>
        <begin position="1"/>
        <end position="32"/>
    </location>
</feature>
<dbReference type="GO" id="GO:0005634">
    <property type="term" value="C:nucleus"/>
    <property type="evidence" value="ECO:0007669"/>
    <property type="project" value="UniProtKB-SubCell"/>
</dbReference>
<keyword evidence="9" id="KW-0472">Membrane</keyword>
<dbReference type="GO" id="GO:0003677">
    <property type="term" value="F:DNA binding"/>
    <property type="evidence" value="ECO:0007669"/>
    <property type="project" value="UniProtKB-KW"/>
</dbReference>
<sequence>MKSPNLQPLRPVTILPSNASTSMSPPLVTTTPFKRPRISQACDTCRRRKVRCDMRSQDKECNQCLRSGAHCTFTASRRRGPRGSVAILEERLHRMEQLLTLFGQGTDQPHLTSPPSQPRTPSPQLIHSTRHFGMSHWIYSVLGIDKHTSDELIHFYFTHVYPMFPVVNKTEFLLQYNEQADRYPDPTLLCSIYGSALHHIDCATVLKVLDRSKLPNIASSVANADTWITRHGNYVRKCETPSISVVQSIAISILYHASLEKKWSNVWLLNAAGIRMAQDIGLHRHCLQLTEDQREARSRIWSLLYSVDRWFSAGTGRPCTTFDEDCEQTYTPEMARMHQVNQTLQEYPCSVEPHPKISIFLALAQVVKLSKILGDVIQRLYTPSGKRRCEEQGGAEAVASLEAALYKWRSQLPPVVQSFGSNDDDDLDDSSRMVAYVVGACYFTVLILVHRPFIDKWCHISLRICTAAAVRCVDLMDRLHRLNPLVAHWSFMLYPLFLASLIHIFNASCKDTMIADVARGNLLRALAIFQSYGQLSPLASYLHRILHCAAEKQKHLPTYGISSPLTFTCEDSSIIVDWLHSFQHTFPSTVSDQQDLLGGKLVPQLSTSSASSTSSSISVHTLDTHDFGSSRPTLPSIHQAISLPSPPLYSDFLLYGPHADQHVLQQNTTFAAGNAFWDIPVGLNVHEWPSLLVSK</sequence>
<dbReference type="InterPro" id="IPR001138">
    <property type="entry name" value="Zn2Cys6_DnaBD"/>
</dbReference>
<keyword evidence="9" id="KW-1133">Transmembrane helix</keyword>
<dbReference type="AlphaFoldDB" id="A0A1X2GAE8"/>
<evidence type="ECO:0000256" key="8">
    <source>
        <dbReference type="SAM" id="MobiDB-lite"/>
    </source>
</evidence>
<evidence type="ECO:0000313" key="11">
    <source>
        <dbReference type="EMBL" id="ORX49148.1"/>
    </source>
</evidence>
<evidence type="ECO:0000256" key="2">
    <source>
        <dbReference type="ARBA" id="ARBA00022723"/>
    </source>
</evidence>
<keyword evidence="3" id="KW-0862">Zinc</keyword>
<keyword evidence="9" id="KW-0812">Transmembrane</keyword>
<dbReference type="Pfam" id="PF00172">
    <property type="entry name" value="Zn_clus"/>
    <property type="match status" value="1"/>
</dbReference>
<dbReference type="Gene3D" id="4.10.240.10">
    <property type="entry name" value="Zn(2)-C6 fungal-type DNA-binding domain"/>
    <property type="match status" value="1"/>
</dbReference>
<dbReference type="SUPFAM" id="SSF57701">
    <property type="entry name" value="Zn2/Cys6 DNA-binding domain"/>
    <property type="match status" value="1"/>
</dbReference>
<comment type="subcellular location">
    <subcellularLocation>
        <location evidence="1">Nucleus</location>
    </subcellularLocation>
</comment>
<reference evidence="11 12" key="1">
    <citation type="submission" date="2016-07" db="EMBL/GenBank/DDBJ databases">
        <title>Pervasive Adenine N6-methylation of Active Genes in Fungi.</title>
        <authorList>
            <consortium name="DOE Joint Genome Institute"/>
            <person name="Mondo S.J."/>
            <person name="Dannebaum R.O."/>
            <person name="Kuo R.C."/>
            <person name="Labutti K."/>
            <person name="Haridas S."/>
            <person name="Kuo A."/>
            <person name="Salamov A."/>
            <person name="Ahrendt S.R."/>
            <person name="Lipzen A."/>
            <person name="Sullivan W."/>
            <person name="Andreopoulos W.B."/>
            <person name="Clum A."/>
            <person name="Lindquist E."/>
            <person name="Daum C."/>
            <person name="Ramamoorthy G.K."/>
            <person name="Gryganskyi A."/>
            <person name="Culley D."/>
            <person name="Magnuson J.K."/>
            <person name="James T.Y."/>
            <person name="O'Malley M.A."/>
            <person name="Stajich J.E."/>
            <person name="Spatafora J.W."/>
            <person name="Visel A."/>
            <person name="Grigoriev I.V."/>
        </authorList>
    </citation>
    <scope>NUCLEOTIDE SEQUENCE [LARGE SCALE GENOMIC DNA]</scope>
    <source>
        <strain evidence="11 12">NRRL 3301</strain>
    </source>
</reference>
<feature type="domain" description="Zn(2)-C6 fungal-type" evidence="10">
    <location>
        <begin position="41"/>
        <end position="73"/>
    </location>
</feature>
<dbReference type="SMART" id="SM00066">
    <property type="entry name" value="GAL4"/>
    <property type="match status" value="1"/>
</dbReference>
<dbReference type="SMART" id="SM00906">
    <property type="entry name" value="Fungal_trans"/>
    <property type="match status" value="1"/>
</dbReference>
<keyword evidence="7" id="KW-0539">Nucleus</keyword>
<dbReference type="STRING" id="101127.A0A1X2GAE8"/>
<evidence type="ECO:0000256" key="6">
    <source>
        <dbReference type="ARBA" id="ARBA00023163"/>
    </source>
</evidence>
<dbReference type="CDD" id="cd00067">
    <property type="entry name" value="GAL4"/>
    <property type="match status" value="1"/>
</dbReference>
<dbReference type="InterPro" id="IPR036864">
    <property type="entry name" value="Zn2-C6_fun-type_DNA-bd_sf"/>
</dbReference>
<dbReference type="PANTHER" id="PTHR31313">
    <property type="entry name" value="TY1 ENHANCER ACTIVATOR"/>
    <property type="match status" value="1"/>
</dbReference>
<accession>A0A1X2GAE8</accession>
<dbReference type="GO" id="GO:0006351">
    <property type="term" value="P:DNA-templated transcription"/>
    <property type="evidence" value="ECO:0007669"/>
    <property type="project" value="InterPro"/>
</dbReference>
<dbReference type="OrthoDB" id="5121955at2759"/>
<evidence type="ECO:0000256" key="9">
    <source>
        <dbReference type="SAM" id="Phobius"/>
    </source>
</evidence>
<dbReference type="PROSITE" id="PS00463">
    <property type="entry name" value="ZN2_CY6_FUNGAL_1"/>
    <property type="match status" value="1"/>
</dbReference>
<protein>
    <recommendedName>
        <fullName evidence="10">Zn(2)-C6 fungal-type domain-containing protein</fullName>
    </recommendedName>
</protein>
<comment type="caution">
    <text evidence="11">The sequence shown here is derived from an EMBL/GenBank/DDBJ whole genome shotgun (WGS) entry which is preliminary data.</text>
</comment>
<keyword evidence="4" id="KW-0805">Transcription regulation</keyword>
<dbReference type="CDD" id="cd12148">
    <property type="entry name" value="fungal_TF_MHR"/>
    <property type="match status" value="1"/>
</dbReference>
<dbReference type="InterPro" id="IPR007219">
    <property type="entry name" value="XnlR_reg_dom"/>
</dbReference>
<keyword evidence="2" id="KW-0479">Metal-binding</keyword>
<organism evidence="11 12">
    <name type="scientific">Hesseltinella vesiculosa</name>
    <dbReference type="NCBI Taxonomy" id="101127"/>
    <lineage>
        <taxon>Eukaryota</taxon>
        <taxon>Fungi</taxon>
        <taxon>Fungi incertae sedis</taxon>
        <taxon>Mucoromycota</taxon>
        <taxon>Mucoromycotina</taxon>
        <taxon>Mucoromycetes</taxon>
        <taxon>Mucorales</taxon>
        <taxon>Cunninghamellaceae</taxon>
        <taxon>Hesseltinella</taxon>
    </lineage>
</organism>
<evidence type="ECO:0000313" key="12">
    <source>
        <dbReference type="Proteomes" id="UP000242146"/>
    </source>
</evidence>
<dbReference type="GO" id="GO:0008270">
    <property type="term" value="F:zinc ion binding"/>
    <property type="evidence" value="ECO:0007669"/>
    <property type="project" value="InterPro"/>
</dbReference>
<feature type="transmembrane region" description="Helical" evidence="9">
    <location>
        <begin position="485"/>
        <end position="505"/>
    </location>
</feature>
<keyword evidence="6" id="KW-0804">Transcription</keyword>